<dbReference type="GO" id="GO:0003700">
    <property type="term" value="F:DNA-binding transcription factor activity"/>
    <property type="evidence" value="ECO:0007669"/>
    <property type="project" value="InterPro"/>
</dbReference>
<feature type="compositionally biased region" description="Polar residues" evidence="2">
    <location>
        <begin position="25"/>
        <end position="40"/>
    </location>
</feature>
<dbReference type="STRING" id="933852.A0A0C2W8K5"/>
<dbReference type="PANTHER" id="PTHR46910:SF38">
    <property type="entry name" value="ZN(2)-C6 FUNGAL-TYPE DOMAIN-CONTAINING PROTEIN"/>
    <property type="match status" value="1"/>
</dbReference>
<name>A0A0C2W8K5_SERVB</name>
<gene>
    <name evidence="3" type="ORF">M408DRAFT_332731</name>
</gene>
<keyword evidence="4" id="KW-1185">Reference proteome</keyword>
<accession>A0A0C2W8K5</accession>
<dbReference type="OrthoDB" id="2534600at2759"/>
<dbReference type="InterPro" id="IPR050987">
    <property type="entry name" value="AtrR-like"/>
</dbReference>
<dbReference type="CDD" id="cd12148">
    <property type="entry name" value="fungal_TF_MHR"/>
    <property type="match status" value="1"/>
</dbReference>
<protein>
    <recommendedName>
        <fullName evidence="5">Transcription factor domain-containing protein</fullName>
    </recommendedName>
</protein>
<keyword evidence="1" id="KW-0539">Nucleus</keyword>
<feature type="region of interest" description="Disordered" evidence="2">
    <location>
        <begin position="23"/>
        <end position="52"/>
    </location>
</feature>
<dbReference type="EMBL" id="KN824348">
    <property type="protein sequence ID" value="KIM22763.1"/>
    <property type="molecule type" value="Genomic_DNA"/>
</dbReference>
<feature type="compositionally biased region" description="Polar residues" evidence="2">
    <location>
        <begin position="536"/>
        <end position="550"/>
    </location>
</feature>
<proteinExistence type="predicted"/>
<evidence type="ECO:0000256" key="1">
    <source>
        <dbReference type="ARBA" id="ARBA00023242"/>
    </source>
</evidence>
<feature type="compositionally biased region" description="Polar residues" evidence="2">
    <location>
        <begin position="574"/>
        <end position="600"/>
    </location>
</feature>
<evidence type="ECO:0000313" key="3">
    <source>
        <dbReference type="EMBL" id="KIM22763.1"/>
    </source>
</evidence>
<dbReference type="Proteomes" id="UP000054097">
    <property type="component" value="Unassembled WGS sequence"/>
</dbReference>
<organism evidence="3 4">
    <name type="scientific">Serendipita vermifera MAFF 305830</name>
    <dbReference type="NCBI Taxonomy" id="933852"/>
    <lineage>
        <taxon>Eukaryota</taxon>
        <taxon>Fungi</taxon>
        <taxon>Dikarya</taxon>
        <taxon>Basidiomycota</taxon>
        <taxon>Agaricomycotina</taxon>
        <taxon>Agaricomycetes</taxon>
        <taxon>Sebacinales</taxon>
        <taxon>Serendipitaceae</taxon>
        <taxon>Serendipita</taxon>
    </lineage>
</organism>
<dbReference type="PANTHER" id="PTHR46910">
    <property type="entry name" value="TRANSCRIPTION FACTOR PDR1"/>
    <property type="match status" value="1"/>
</dbReference>
<evidence type="ECO:0008006" key="5">
    <source>
        <dbReference type="Google" id="ProtNLM"/>
    </source>
</evidence>
<evidence type="ECO:0000256" key="2">
    <source>
        <dbReference type="SAM" id="MobiDB-lite"/>
    </source>
</evidence>
<feature type="region of interest" description="Disordered" evidence="2">
    <location>
        <begin position="536"/>
        <end position="606"/>
    </location>
</feature>
<reference evidence="4" key="2">
    <citation type="submission" date="2015-01" db="EMBL/GenBank/DDBJ databases">
        <title>Evolutionary Origins and Diversification of the Mycorrhizal Mutualists.</title>
        <authorList>
            <consortium name="DOE Joint Genome Institute"/>
            <consortium name="Mycorrhizal Genomics Consortium"/>
            <person name="Kohler A."/>
            <person name="Kuo A."/>
            <person name="Nagy L.G."/>
            <person name="Floudas D."/>
            <person name="Copeland A."/>
            <person name="Barry K.W."/>
            <person name="Cichocki N."/>
            <person name="Veneault-Fourrey C."/>
            <person name="LaButti K."/>
            <person name="Lindquist E.A."/>
            <person name="Lipzen A."/>
            <person name="Lundell T."/>
            <person name="Morin E."/>
            <person name="Murat C."/>
            <person name="Riley R."/>
            <person name="Ohm R."/>
            <person name="Sun H."/>
            <person name="Tunlid A."/>
            <person name="Henrissat B."/>
            <person name="Grigoriev I.V."/>
            <person name="Hibbett D.S."/>
            <person name="Martin F."/>
        </authorList>
    </citation>
    <scope>NUCLEOTIDE SEQUENCE [LARGE SCALE GENOMIC DNA]</scope>
    <source>
        <strain evidence="4">MAFF 305830</strain>
    </source>
</reference>
<sequence>MSPTDPFVAVQLQNTYTALAAATRTPLSSQSESSPFTPFPTQAEPPYGSTRQHTNSTLQLIDWLFSPPEDIITVPPFVGGGVDVAGYRNFLIRSKIPVPQNSDADWGDLKRHLQPDDLRTELTNDLVEVYFQICHSRMPLLSPNEFRTRLKAYLRPTSTLDPTILPLPHALLATVIAWGAKFSEHPLLVHDRETNSGRSRICRILTRRAREVSEGEKIHRIPTYDNVITALLLEPLQSHNPSDPDGFRGFWLNCGVRHLFELQINRKARLAELDEDIRTKMTYAWWMAVVSDAYAAVYWRRKPVIEDDDYDVEYMGDYIVLPPEVALVVKENTEAWKANLDMAKIARTLARQLARPDVPTRGMPFAVLHQAMDSLRAWETQYLLTVGVPNNFQADWDFIAAVSACTCDAQYHVMWVILHSALEEFRLREARNGEMDDKVAQELERQVAEKALTGAIRIAGLTSVLTSNGYLRLDPNILHFSTYAAGMFLARHGKSEAKICIKGLEQYSFAFEEAFEQAKWMQQVYVSSTITTTHLSPQTSYHPSSANTPSMPGPLSSGETPDSPLVIYMGGHTNGTSSVPQASPYTESPASSAVDSQASYSLGYGA</sequence>
<evidence type="ECO:0000313" key="4">
    <source>
        <dbReference type="Proteomes" id="UP000054097"/>
    </source>
</evidence>
<dbReference type="AlphaFoldDB" id="A0A0C2W8K5"/>
<dbReference type="HOGENOM" id="CLU_012597_0_0_1"/>
<reference evidence="3 4" key="1">
    <citation type="submission" date="2014-04" db="EMBL/GenBank/DDBJ databases">
        <authorList>
            <consortium name="DOE Joint Genome Institute"/>
            <person name="Kuo A."/>
            <person name="Zuccaro A."/>
            <person name="Kohler A."/>
            <person name="Nagy L.G."/>
            <person name="Floudas D."/>
            <person name="Copeland A."/>
            <person name="Barry K.W."/>
            <person name="Cichocki N."/>
            <person name="Veneault-Fourrey C."/>
            <person name="LaButti K."/>
            <person name="Lindquist E.A."/>
            <person name="Lipzen A."/>
            <person name="Lundell T."/>
            <person name="Morin E."/>
            <person name="Murat C."/>
            <person name="Sun H."/>
            <person name="Tunlid A."/>
            <person name="Henrissat B."/>
            <person name="Grigoriev I.V."/>
            <person name="Hibbett D.S."/>
            <person name="Martin F."/>
            <person name="Nordberg H.P."/>
            <person name="Cantor M.N."/>
            <person name="Hua S.X."/>
        </authorList>
    </citation>
    <scope>NUCLEOTIDE SEQUENCE [LARGE SCALE GENOMIC DNA]</scope>
    <source>
        <strain evidence="3 4">MAFF 305830</strain>
    </source>
</reference>